<accession>A2C951</accession>
<dbReference type="HOGENOM" id="CLU_2539842_0_0_3"/>
<dbReference type="Proteomes" id="UP000002274">
    <property type="component" value="Chromosome"/>
</dbReference>
<dbReference type="AlphaFoldDB" id="A2C951"/>
<gene>
    <name evidence="1" type="ordered locus">P9303_12641</name>
</gene>
<sequence length="83" mass="9075">MGREVEVLCVPPINPRSLRVGDGLMSCVMGGCDVDHRQEKTPQRAGFWGGVSWLSLAKSGPVVPLPLPRQLTESWLPSKQECC</sequence>
<dbReference type="RefSeq" id="WP_011825909.1">
    <property type="nucleotide sequence ID" value="NC_008820.1"/>
</dbReference>
<name>A2C951_PROM3</name>
<proteinExistence type="predicted"/>
<reference evidence="1 2" key="1">
    <citation type="journal article" date="2007" name="PLoS Genet.">
        <title>Patterns and implications of gene gain and loss in the evolution of Prochlorococcus.</title>
        <authorList>
            <person name="Kettler G.C."/>
            <person name="Martiny A.C."/>
            <person name="Huang K."/>
            <person name="Zucker J."/>
            <person name="Coleman M.L."/>
            <person name="Rodrigue S."/>
            <person name="Chen F."/>
            <person name="Lapidus A."/>
            <person name="Ferriera S."/>
            <person name="Johnson J."/>
            <person name="Steglich C."/>
            <person name="Church G.M."/>
            <person name="Richardson P."/>
            <person name="Chisholm S.W."/>
        </authorList>
    </citation>
    <scope>NUCLEOTIDE SEQUENCE [LARGE SCALE GENOMIC DNA]</scope>
    <source>
        <strain evidence="1 2">MIT 9303</strain>
    </source>
</reference>
<protein>
    <submittedName>
        <fullName evidence="1">Uncharacterized protein</fullName>
    </submittedName>
</protein>
<dbReference type="KEGG" id="pmf:P9303_12641"/>
<evidence type="ECO:0000313" key="1">
    <source>
        <dbReference type="EMBL" id="ABM78011.1"/>
    </source>
</evidence>
<organism evidence="1 2">
    <name type="scientific">Prochlorococcus marinus (strain MIT 9303)</name>
    <dbReference type="NCBI Taxonomy" id="59922"/>
    <lineage>
        <taxon>Bacteria</taxon>
        <taxon>Bacillati</taxon>
        <taxon>Cyanobacteriota</taxon>
        <taxon>Cyanophyceae</taxon>
        <taxon>Synechococcales</taxon>
        <taxon>Prochlorococcaceae</taxon>
        <taxon>Prochlorococcus</taxon>
    </lineage>
</organism>
<evidence type="ECO:0000313" key="2">
    <source>
        <dbReference type="Proteomes" id="UP000002274"/>
    </source>
</evidence>
<dbReference type="EMBL" id="CP000554">
    <property type="protein sequence ID" value="ABM78011.1"/>
    <property type="molecule type" value="Genomic_DNA"/>
</dbReference>